<organism evidence="2">
    <name type="scientific">Psilocybe cubensis</name>
    <name type="common">Psychedelic mushroom</name>
    <name type="synonym">Stropharia cubensis</name>
    <dbReference type="NCBI Taxonomy" id="181762"/>
    <lineage>
        <taxon>Eukaryota</taxon>
        <taxon>Fungi</taxon>
        <taxon>Dikarya</taxon>
        <taxon>Basidiomycota</taxon>
        <taxon>Agaricomycotina</taxon>
        <taxon>Agaricomycetes</taxon>
        <taxon>Agaricomycetidae</taxon>
        <taxon>Agaricales</taxon>
        <taxon>Agaricineae</taxon>
        <taxon>Strophariaceae</taxon>
        <taxon>Psilocybe</taxon>
    </lineage>
</organism>
<accession>A0A8H7XWF4</accession>
<sequence>MYSFSSYDFLNSGLSADSSRISPEREPSLCFASDSPQGSSSTGSQQIQFLSRHLDLSVEPTFVEPSSYPALDLGDVNIFAEWDAGFDSYPPFSNSSTQVSSISGYQQASTSSSTFEPSLQPTTESLPNYPPQSVEDINQYMPTSNPRNIFPESTVESATAAFGLSSTSMNAPSNIHTPPSARLFAPATHPLAIHQALSSRCQSRPLENFGKYPSPDVADGNPSYLSTASTSVAPKNVHGSRYIDILHGGIWLIDSDPRAQVENTLTRVVTEDEKRKQQLLPTLESVEKQVLYYNPGSRAILPGSSTDSFHSYIRGKETTNQEGSMWAKLNCEESSGGNPVEPLDKFRHGNGGMVSHHSTTQNGDRQVATASRYTRKRRLSAAKSNEGKSPSAAKRPRTASPLVRGSGTSTSAQTEVLQDQEGSVSRVAATLTAAPRPLLQPAQPRCLAEGFSQGRLVIEKRERHRKKDGGLTFQVMRPT</sequence>
<reference evidence="2" key="1">
    <citation type="submission" date="2021-02" db="EMBL/GenBank/DDBJ databases">
        <title>Psilocybe cubensis genome.</title>
        <authorList>
            <person name="Mckernan K.J."/>
            <person name="Crawford S."/>
            <person name="Trippe A."/>
            <person name="Kane L.T."/>
            <person name="Mclaughlin S."/>
        </authorList>
    </citation>
    <scope>NUCLEOTIDE SEQUENCE [LARGE SCALE GENOMIC DNA]</scope>
    <source>
        <strain evidence="2">MGC-MH-2018</strain>
    </source>
</reference>
<comment type="caution">
    <text evidence="2">The sequence shown here is derived from an EMBL/GenBank/DDBJ whole genome shotgun (WGS) entry which is preliminary data.</text>
</comment>
<feature type="region of interest" description="Disordered" evidence="1">
    <location>
        <begin position="330"/>
        <end position="421"/>
    </location>
</feature>
<feature type="compositionally biased region" description="Polar residues" evidence="1">
    <location>
        <begin position="356"/>
        <end position="372"/>
    </location>
</feature>
<evidence type="ECO:0000313" key="2">
    <source>
        <dbReference type="EMBL" id="KAG5166905.1"/>
    </source>
</evidence>
<feature type="compositionally biased region" description="Low complexity" evidence="1">
    <location>
        <begin position="33"/>
        <end position="46"/>
    </location>
</feature>
<protein>
    <submittedName>
        <fullName evidence="2">Uncharacterized protein</fullName>
    </submittedName>
</protein>
<proteinExistence type="predicted"/>
<feature type="compositionally biased region" description="Polar residues" evidence="1">
    <location>
        <begin position="406"/>
        <end position="421"/>
    </location>
</feature>
<feature type="region of interest" description="Disordered" evidence="1">
    <location>
        <begin position="103"/>
        <end position="149"/>
    </location>
</feature>
<dbReference type="AlphaFoldDB" id="A0A8H7XWF4"/>
<name>A0A8H7XWF4_PSICU</name>
<evidence type="ECO:0000256" key="1">
    <source>
        <dbReference type="SAM" id="MobiDB-lite"/>
    </source>
</evidence>
<dbReference type="EMBL" id="JAFIQS010000007">
    <property type="protein sequence ID" value="KAG5166905.1"/>
    <property type="molecule type" value="Genomic_DNA"/>
</dbReference>
<feature type="region of interest" description="Disordered" evidence="1">
    <location>
        <begin position="18"/>
        <end position="46"/>
    </location>
</feature>
<feature type="compositionally biased region" description="Polar residues" evidence="1">
    <location>
        <begin position="103"/>
        <end position="126"/>
    </location>
</feature>
<gene>
    <name evidence="2" type="ORF">JR316_007238</name>
</gene>